<dbReference type="STRING" id="415015.SAMN05660462_02328"/>
<dbReference type="InterPro" id="IPR058245">
    <property type="entry name" value="NreC/VraR/RcsB-like_REC"/>
</dbReference>
<dbReference type="Proteomes" id="UP000198625">
    <property type="component" value="Unassembled WGS sequence"/>
</dbReference>
<evidence type="ECO:0000259" key="9">
    <source>
        <dbReference type="PROSITE" id="PS50110"/>
    </source>
</evidence>
<dbReference type="EMBL" id="FNQE01000027">
    <property type="protein sequence ID" value="SDZ23861.1"/>
    <property type="molecule type" value="Genomic_DNA"/>
</dbReference>
<evidence type="ECO:0000313" key="11">
    <source>
        <dbReference type="Proteomes" id="UP000198625"/>
    </source>
</evidence>
<evidence type="ECO:0000256" key="2">
    <source>
        <dbReference type="ARBA" id="ARBA00022553"/>
    </source>
</evidence>
<accession>A0A1H3RF15</accession>
<proteinExistence type="predicted"/>
<feature type="domain" description="HTH luxR-type" evidence="8">
    <location>
        <begin position="153"/>
        <end position="218"/>
    </location>
</feature>
<dbReference type="SMART" id="SM00448">
    <property type="entry name" value="REC"/>
    <property type="match status" value="1"/>
</dbReference>
<keyword evidence="5" id="KW-0804">Transcription</keyword>
<evidence type="ECO:0000256" key="4">
    <source>
        <dbReference type="ARBA" id="ARBA00023125"/>
    </source>
</evidence>
<feature type="modified residue" description="4-aspartylphosphate" evidence="7">
    <location>
        <position position="55"/>
    </location>
</feature>
<dbReference type="PANTHER" id="PTHR43214">
    <property type="entry name" value="TWO-COMPONENT RESPONSE REGULATOR"/>
    <property type="match status" value="1"/>
</dbReference>
<dbReference type="OrthoDB" id="9779069at2"/>
<evidence type="ECO:0000259" key="8">
    <source>
        <dbReference type="PROSITE" id="PS50043"/>
    </source>
</evidence>
<dbReference type="CDD" id="cd06170">
    <property type="entry name" value="LuxR_C_like"/>
    <property type="match status" value="1"/>
</dbReference>
<dbReference type="Pfam" id="PF00196">
    <property type="entry name" value="GerE"/>
    <property type="match status" value="1"/>
</dbReference>
<dbReference type="SUPFAM" id="SSF46894">
    <property type="entry name" value="C-terminal effector domain of the bipartite response regulators"/>
    <property type="match status" value="1"/>
</dbReference>
<dbReference type="InterPro" id="IPR001789">
    <property type="entry name" value="Sig_transdc_resp-reg_receiver"/>
</dbReference>
<evidence type="ECO:0000313" key="10">
    <source>
        <dbReference type="EMBL" id="SDZ23861.1"/>
    </source>
</evidence>
<dbReference type="Gene3D" id="3.40.50.2300">
    <property type="match status" value="1"/>
</dbReference>
<dbReference type="InterPro" id="IPR039420">
    <property type="entry name" value="WalR-like"/>
</dbReference>
<evidence type="ECO:0000256" key="1">
    <source>
        <dbReference type="ARBA" id="ARBA00018672"/>
    </source>
</evidence>
<reference evidence="10 11" key="1">
    <citation type="submission" date="2016-10" db="EMBL/GenBank/DDBJ databases">
        <authorList>
            <person name="de Groot N.N."/>
        </authorList>
    </citation>
    <scope>NUCLEOTIDE SEQUENCE [LARGE SCALE GENOMIC DNA]</scope>
    <source>
        <strain evidence="10 11">DSM 21650</strain>
    </source>
</reference>
<comment type="function">
    <text evidence="6">May play the central regulatory role in sporulation. It may be an element of the effector pathway responsible for the activation of sporulation genes in response to nutritional stress. Spo0A may act in concert with spo0H (a sigma factor) to control the expression of some genes that are critical to the sporulation process.</text>
</comment>
<keyword evidence="2 7" id="KW-0597">Phosphoprotein</keyword>
<dbReference type="GO" id="GO:0003677">
    <property type="term" value="F:DNA binding"/>
    <property type="evidence" value="ECO:0007669"/>
    <property type="project" value="UniProtKB-KW"/>
</dbReference>
<dbReference type="SUPFAM" id="SSF52172">
    <property type="entry name" value="CheY-like"/>
    <property type="match status" value="1"/>
</dbReference>
<dbReference type="PRINTS" id="PR00038">
    <property type="entry name" value="HTHLUXR"/>
</dbReference>
<name>A0A1H3RF15_9FIRM</name>
<dbReference type="InterPro" id="IPR016032">
    <property type="entry name" value="Sig_transdc_resp-reg_C-effctor"/>
</dbReference>
<dbReference type="PROSITE" id="PS50110">
    <property type="entry name" value="RESPONSE_REGULATORY"/>
    <property type="match status" value="1"/>
</dbReference>
<keyword evidence="11" id="KW-1185">Reference proteome</keyword>
<dbReference type="SMART" id="SM00421">
    <property type="entry name" value="HTH_LUXR"/>
    <property type="match status" value="1"/>
</dbReference>
<dbReference type="InterPro" id="IPR000792">
    <property type="entry name" value="Tscrpt_reg_LuxR_C"/>
</dbReference>
<gene>
    <name evidence="10" type="ORF">SAMN05660462_02328</name>
</gene>
<dbReference type="PROSITE" id="PS00622">
    <property type="entry name" value="HTH_LUXR_1"/>
    <property type="match status" value="1"/>
</dbReference>
<keyword evidence="3" id="KW-0805">Transcription regulation</keyword>
<sequence length="221" mass="24935">MKIKVMIVDDQRLMREGLKTILDLEEDISVIELADTGEDALRKIKIQEPDVVLMDIRMPVMDGVECTAAIKRDYPHIKVVILTTFDDDEYIIDALCNGAEGYILKDLPSEKLISSIRDVYNGNSIMQPEIAAKVIACVKRNKSSSSGDRFATAKGQSDELTDREKEILTLVARGMNNNEIAKSLYLSVGTVKNHIRSIYEKIDVNERSKAIIYAMEHHYLD</sequence>
<dbReference type="GO" id="GO:0006355">
    <property type="term" value="P:regulation of DNA-templated transcription"/>
    <property type="evidence" value="ECO:0007669"/>
    <property type="project" value="InterPro"/>
</dbReference>
<dbReference type="PANTHER" id="PTHR43214:SF43">
    <property type="entry name" value="TWO-COMPONENT RESPONSE REGULATOR"/>
    <property type="match status" value="1"/>
</dbReference>
<organism evidence="10 11">
    <name type="scientific">Proteiniborus ethanoligenes</name>
    <dbReference type="NCBI Taxonomy" id="415015"/>
    <lineage>
        <taxon>Bacteria</taxon>
        <taxon>Bacillati</taxon>
        <taxon>Bacillota</taxon>
        <taxon>Clostridia</taxon>
        <taxon>Eubacteriales</taxon>
        <taxon>Proteiniborus</taxon>
    </lineage>
</organism>
<dbReference type="InterPro" id="IPR011006">
    <property type="entry name" value="CheY-like_superfamily"/>
</dbReference>
<dbReference type="Pfam" id="PF00072">
    <property type="entry name" value="Response_reg"/>
    <property type="match status" value="1"/>
</dbReference>
<dbReference type="CDD" id="cd17535">
    <property type="entry name" value="REC_NarL-like"/>
    <property type="match status" value="1"/>
</dbReference>
<keyword evidence="4" id="KW-0238">DNA-binding</keyword>
<feature type="domain" description="Response regulatory" evidence="9">
    <location>
        <begin position="4"/>
        <end position="120"/>
    </location>
</feature>
<evidence type="ECO:0000256" key="6">
    <source>
        <dbReference type="ARBA" id="ARBA00024867"/>
    </source>
</evidence>
<evidence type="ECO:0000256" key="3">
    <source>
        <dbReference type="ARBA" id="ARBA00023015"/>
    </source>
</evidence>
<evidence type="ECO:0000256" key="5">
    <source>
        <dbReference type="ARBA" id="ARBA00023163"/>
    </source>
</evidence>
<protein>
    <recommendedName>
        <fullName evidence="1">Stage 0 sporulation protein A homolog</fullName>
    </recommendedName>
</protein>
<dbReference type="PROSITE" id="PS50043">
    <property type="entry name" value="HTH_LUXR_2"/>
    <property type="match status" value="1"/>
</dbReference>
<dbReference type="GO" id="GO:0000160">
    <property type="term" value="P:phosphorelay signal transduction system"/>
    <property type="evidence" value="ECO:0007669"/>
    <property type="project" value="InterPro"/>
</dbReference>
<dbReference type="AlphaFoldDB" id="A0A1H3RF15"/>
<evidence type="ECO:0000256" key="7">
    <source>
        <dbReference type="PROSITE-ProRule" id="PRU00169"/>
    </source>
</evidence>